<dbReference type="Proteomes" id="UP000314294">
    <property type="component" value="Unassembled WGS sequence"/>
</dbReference>
<comment type="caution">
    <text evidence="1">The sequence shown here is derived from an EMBL/GenBank/DDBJ whole genome shotgun (WGS) entry which is preliminary data.</text>
</comment>
<sequence>MIVFNRCIRVDARSLVPEAFTFRMLSSGVFGLLQRAMGLWGAGLLLLPGLGGRLGLWSSVRRLWLTVLLTSGLLPSRQATMQGLHKMEGGTREGKACMVDGKEHWTGLIRAKPHMPSSAGVFPPQRQTRIGNAVDPKKSSFISSSIAAALCGDRGEPAGSRRIHNHSFLCASGARLDGLVTE</sequence>
<reference evidence="1 2" key="1">
    <citation type="submission" date="2019-03" db="EMBL/GenBank/DDBJ databases">
        <title>First draft genome of Liparis tanakae, snailfish: a comprehensive survey of snailfish specific genes.</title>
        <authorList>
            <person name="Kim W."/>
            <person name="Song I."/>
            <person name="Jeong J.-H."/>
            <person name="Kim D."/>
            <person name="Kim S."/>
            <person name="Ryu S."/>
            <person name="Song J.Y."/>
            <person name="Lee S.K."/>
        </authorList>
    </citation>
    <scope>NUCLEOTIDE SEQUENCE [LARGE SCALE GENOMIC DNA]</scope>
    <source>
        <tissue evidence="1">Muscle</tissue>
    </source>
</reference>
<gene>
    <name evidence="1" type="ORF">EYF80_003531</name>
</gene>
<protein>
    <submittedName>
        <fullName evidence="1">Uncharacterized protein</fullName>
    </submittedName>
</protein>
<evidence type="ECO:0000313" key="1">
    <source>
        <dbReference type="EMBL" id="TNN86114.1"/>
    </source>
</evidence>
<accession>A0A4Z2J8D7</accession>
<evidence type="ECO:0000313" key="2">
    <source>
        <dbReference type="Proteomes" id="UP000314294"/>
    </source>
</evidence>
<dbReference type="EMBL" id="SRLO01000017">
    <property type="protein sequence ID" value="TNN86114.1"/>
    <property type="molecule type" value="Genomic_DNA"/>
</dbReference>
<organism evidence="1 2">
    <name type="scientific">Liparis tanakae</name>
    <name type="common">Tanaka's snailfish</name>
    <dbReference type="NCBI Taxonomy" id="230148"/>
    <lineage>
        <taxon>Eukaryota</taxon>
        <taxon>Metazoa</taxon>
        <taxon>Chordata</taxon>
        <taxon>Craniata</taxon>
        <taxon>Vertebrata</taxon>
        <taxon>Euteleostomi</taxon>
        <taxon>Actinopterygii</taxon>
        <taxon>Neopterygii</taxon>
        <taxon>Teleostei</taxon>
        <taxon>Neoteleostei</taxon>
        <taxon>Acanthomorphata</taxon>
        <taxon>Eupercaria</taxon>
        <taxon>Perciformes</taxon>
        <taxon>Cottioidei</taxon>
        <taxon>Cottales</taxon>
        <taxon>Liparidae</taxon>
        <taxon>Liparis</taxon>
    </lineage>
</organism>
<keyword evidence="2" id="KW-1185">Reference proteome</keyword>
<dbReference type="AlphaFoldDB" id="A0A4Z2J8D7"/>
<proteinExistence type="predicted"/>
<name>A0A4Z2J8D7_9TELE</name>